<accession>A0A8S5L9G4</accession>
<sequence length="125" mass="14432">MLVEINNKYYEASRVQKVDEPALFIRETILSNGTYHLYKIKDDLSLQEDCGLTDVVIHFDDKCLNIDLNKVSYVISYGFMVYVEGKGLNRFNLNYQLLKGGFETMSDAIAGREEFVKDVNEKCKK</sequence>
<reference evidence="1" key="1">
    <citation type="journal article" date="2021" name="Proc. Natl. Acad. Sci. U.S.A.">
        <title>A Catalog of Tens of Thousands of Viruses from Human Metagenomes Reveals Hidden Associations with Chronic Diseases.</title>
        <authorList>
            <person name="Tisza M.J."/>
            <person name="Buck C.B."/>
        </authorList>
    </citation>
    <scope>NUCLEOTIDE SEQUENCE</scope>
    <source>
        <strain evidence="1">CtPuP5</strain>
    </source>
</reference>
<dbReference type="EMBL" id="BK014662">
    <property type="protein sequence ID" value="DAD66580.1"/>
    <property type="molecule type" value="Genomic_DNA"/>
</dbReference>
<organism evidence="1">
    <name type="scientific">Myoviridae sp. ctPuP5</name>
    <dbReference type="NCBI Taxonomy" id="2823543"/>
    <lineage>
        <taxon>Viruses</taxon>
        <taxon>Duplodnaviria</taxon>
        <taxon>Heunggongvirae</taxon>
        <taxon>Uroviricota</taxon>
        <taxon>Caudoviricetes</taxon>
    </lineage>
</organism>
<evidence type="ECO:0000313" key="1">
    <source>
        <dbReference type="EMBL" id="DAD66580.1"/>
    </source>
</evidence>
<proteinExistence type="predicted"/>
<protein>
    <submittedName>
        <fullName evidence="1">Uncharacterized protein</fullName>
    </submittedName>
</protein>
<name>A0A8S5L9G4_9CAUD</name>